<dbReference type="EMBL" id="JAVDPY010000002">
    <property type="protein sequence ID" value="MDR6333070.1"/>
    <property type="molecule type" value="Genomic_DNA"/>
</dbReference>
<dbReference type="PANTHER" id="PTHR30055">
    <property type="entry name" value="HTH-TYPE TRANSCRIPTIONAL REGULATOR RUTR"/>
    <property type="match status" value="1"/>
</dbReference>
<evidence type="ECO:0000313" key="7">
    <source>
        <dbReference type="EMBL" id="MDR6333070.1"/>
    </source>
</evidence>
<proteinExistence type="predicted"/>
<dbReference type="SUPFAM" id="SSF46689">
    <property type="entry name" value="Homeodomain-like"/>
    <property type="match status" value="1"/>
</dbReference>
<dbReference type="Pfam" id="PF16859">
    <property type="entry name" value="TetR_C_11"/>
    <property type="match status" value="1"/>
</dbReference>
<dbReference type="InterPro" id="IPR050109">
    <property type="entry name" value="HTH-type_TetR-like_transc_reg"/>
</dbReference>
<dbReference type="PRINTS" id="PR00455">
    <property type="entry name" value="HTHTETR"/>
</dbReference>
<dbReference type="Proteomes" id="UP001144397">
    <property type="component" value="Unassembled WGS sequence"/>
</dbReference>
<dbReference type="Gene3D" id="1.10.10.60">
    <property type="entry name" value="Homeodomain-like"/>
    <property type="match status" value="1"/>
</dbReference>
<dbReference type="InterPro" id="IPR011075">
    <property type="entry name" value="TetR_C"/>
</dbReference>
<dbReference type="GeneID" id="95761815"/>
<keyword evidence="3" id="KW-0804">Transcription</keyword>
<keyword evidence="2 4" id="KW-0238">DNA-binding</keyword>
<dbReference type="InterPro" id="IPR036271">
    <property type="entry name" value="Tet_transcr_reg_TetR-rel_C_sf"/>
</dbReference>
<dbReference type="InterPro" id="IPR001647">
    <property type="entry name" value="HTH_TetR"/>
</dbReference>
<gene>
    <name evidence="7" type="ORF">GGQ86_001534</name>
    <name evidence="6" type="ORF">XFLAVUS301_10210</name>
</gene>
<dbReference type="Proteomes" id="UP001245370">
    <property type="component" value="Unassembled WGS sequence"/>
</dbReference>
<dbReference type="InterPro" id="IPR009057">
    <property type="entry name" value="Homeodomain-like_sf"/>
</dbReference>
<evidence type="ECO:0000313" key="9">
    <source>
        <dbReference type="Proteomes" id="UP001245370"/>
    </source>
</evidence>
<dbReference type="PROSITE" id="PS50977">
    <property type="entry name" value="HTH_TETR_2"/>
    <property type="match status" value="1"/>
</dbReference>
<keyword evidence="1" id="KW-0805">Transcription regulation</keyword>
<dbReference type="RefSeq" id="WP_281805868.1">
    <property type="nucleotide sequence ID" value="NZ_BSDO01000001.1"/>
</dbReference>
<dbReference type="EMBL" id="BSDO01000001">
    <property type="protein sequence ID" value="GLI21347.1"/>
    <property type="molecule type" value="Genomic_DNA"/>
</dbReference>
<evidence type="ECO:0000313" key="8">
    <source>
        <dbReference type="Proteomes" id="UP001144397"/>
    </source>
</evidence>
<feature type="DNA-binding region" description="H-T-H motif" evidence="4">
    <location>
        <begin position="43"/>
        <end position="62"/>
    </location>
</feature>
<evidence type="ECO:0000256" key="3">
    <source>
        <dbReference type="ARBA" id="ARBA00023163"/>
    </source>
</evidence>
<dbReference type="GO" id="GO:0003700">
    <property type="term" value="F:DNA-binding transcription factor activity"/>
    <property type="evidence" value="ECO:0007669"/>
    <property type="project" value="TreeGrafter"/>
</dbReference>
<dbReference type="GO" id="GO:0000976">
    <property type="term" value="F:transcription cis-regulatory region binding"/>
    <property type="evidence" value="ECO:0007669"/>
    <property type="project" value="TreeGrafter"/>
</dbReference>
<evidence type="ECO:0000259" key="5">
    <source>
        <dbReference type="PROSITE" id="PS50977"/>
    </source>
</evidence>
<dbReference type="Gene3D" id="1.10.357.10">
    <property type="entry name" value="Tetracycline Repressor, domain 2"/>
    <property type="match status" value="1"/>
</dbReference>
<comment type="caution">
    <text evidence="6">The sequence shown here is derived from an EMBL/GenBank/DDBJ whole genome shotgun (WGS) entry which is preliminary data.</text>
</comment>
<accession>A0A9W6FKJ1</accession>
<evidence type="ECO:0000313" key="6">
    <source>
        <dbReference type="EMBL" id="GLI21347.1"/>
    </source>
</evidence>
<dbReference type="Pfam" id="PF00440">
    <property type="entry name" value="TetR_N"/>
    <property type="match status" value="1"/>
</dbReference>
<evidence type="ECO:0000256" key="4">
    <source>
        <dbReference type="PROSITE-ProRule" id="PRU00335"/>
    </source>
</evidence>
<evidence type="ECO:0000256" key="2">
    <source>
        <dbReference type="ARBA" id="ARBA00023125"/>
    </source>
</evidence>
<dbReference type="AlphaFoldDB" id="A0A9W6FKJ1"/>
<name>A0A9W6FKJ1_XANFL</name>
<dbReference type="SUPFAM" id="SSF48498">
    <property type="entry name" value="Tetracyclin repressor-like, C-terminal domain"/>
    <property type="match status" value="1"/>
</dbReference>
<keyword evidence="9" id="KW-1185">Reference proteome</keyword>
<organism evidence="6 8">
    <name type="scientific">Xanthobacter flavus</name>
    <dbReference type="NCBI Taxonomy" id="281"/>
    <lineage>
        <taxon>Bacteria</taxon>
        <taxon>Pseudomonadati</taxon>
        <taxon>Pseudomonadota</taxon>
        <taxon>Alphaproteobacteria</taxon>
        <taxon>Hyphomicrobiales</taxon>
        <taxon>Xanthobacteraceae</taxon>
        <taxon>Xanthobacter</taxon>
    </lineage>
</organism>
<reference evidence="6" key="1">
    <citation type="submission" date="2022-12" db="EMBL/GenBank/DDBJ databases">
        <title>Reference genome sequencing for broad-spectrum identification of bacterial and archaeal isolates by mass spectrometry.</title>
        <authorList>
            <person name="Sekiguchi Y."/>
            <person name="Tourlousse D.M."/>
        </authorList>
    </citation>
    <scope>NUCLEOTIDE SEQUENCE</scope>
    <source>
        <strain evidence="6">301</strain>
    </source>
</reference>
<reference evidence="7 9" key="2">
    <citation type="submission" date="2023-07" db="EMBL/GenBank/DDBJ databases">
        <title>Genomic Encyclopedia of Type Strains, Phase IV (KMG-IV): sequencing the most valuable type-strain genomes for metagenomic binning, comparative biology and taxonomic classification.</title>
        <authorList>
            <person name="Goeker M."/>
        </authorList>
    </citation>
    <scope>NUCLEOTIDE SEQUENCE [LARGE SCALE GENOMIC DNA]</scope>
    <source>
        <strain evidence="7 9">DSM 338</strain>
    </source>
</reference>
<protein>
    <submittedName>
        <fullName evidence="7">AcrR family transcriptional regulator</fullName>
    </submittedName>
    <submittedName>
        <fullName evidence="6">TetR family transcriptional regulator</fullName>
    </submittedName>
</protein>
<dbReference type="PANTHER" id="PTHR30055:SF148">
    <property type="entry name" value="TETR-FAMILY TRANSCRIPTIONAL REGULATOR"/>
    <property type="match status" value="1"/>
</dbReference>
<feature type="domain" description="HTH tetR-type" evidence="5">
    <location>
        <begin position="20"/>
        <end position="80"/>
    </location>
</feature>
<sequence>MPETSPADRRRSSIGARRNPDAEAAILTAARALLAERGYAGFSIEEVARRAGAGKPTIYRWWATKADLLIDVYAAEKASHMALPDTGALWSDLLAYTRALWGFWRDTPSGSIFRALIAEAQTTDAALSALRDKFLPDRLRDLCHMFERAAERGEIPASEIDDRVGLYIGFNWLHLLSDRLADDAPAIERTARLISGQPPGRT</sequence>
<evidence type="ECO:0000256" key="1">
    <source>
        <dbReference type="ARBA" id="ARBA00023015"/>
    </source>
</evidence>